<dbReference type="InterPro" id="IPR022516">
    <property type="entry name" value="CHP03798_Ocin"/>
</dbReference>
<gene>
    <name evidence="2" type="ORF">SAMN06296020_10730</name>
</gene>
<accession>A0AA45WW80</accession>
<evidence type="ECO:0000256" key="1">
    <source>
        <dbReference type="SAM" id="Phobius"/>
    </source>
</evidence>
<dbReference type="Proteomes" id="UP001158066">
    <property type="component" value="Unassembled WGS sequence"/>
</dbReference>
<evidence type="ECO:0000313" key="3">
    <source>
        <dbReference type="Proteomes" id="UP001158066"/>
    </source>
</evidence>
<reference evidence="2" key="1">
    <citation type="submission" date="2017-05" db="EMBL/GenBank/DDBJ databases">
        <authorList>
            <person name="Varghese N."/>
            <person name="Submissions S."/>
        </authorList>
    </citation>
    <scope>NUCLEOTIDE SEQUENCE</scope>
    <source>
        <strain evidence="2">Su22</strain>
    </source>
</reference>
<name>A0AA45WW80_9CLOT</name>
<proteinExistence type="predicted"/>
<dbReference type="RefSeq" id="WP_283409361.1">
    <property type="nucleotide sequence ID" value="NZ_FXUF01000007.1"/>
</dbReference>
<protein>
    <submittedName>
        <fullName evidence="2">Nif11-like leader peptide domain-containing protein</fullName>
    </submittedName>
</protein>
<keyword evidence="1" id="KW-1133">Transmembrane helix</keyword>
<keyword evidence="1" id="KW-0472">Membrane</keyword>
<dbReference type="AlphaFoldDB" id="A0AA45WW80"/>
<organism evidence="2 3">
    <name type="scientific">Anoxynatronum buryatiense</name>
    <dbReference type="NCBI Taxonomy" id="489973"/>
    <lineage>
        <taxon>Bacteria</taxon>
        <taxon>Bacillati</taxon>
        <taxon>Bacillota</taxon>
        <taxon>Clostridia</taxon>
        <taxon>Eubacteriales</taxon>
        <taxon>Clostridiaceae</taxon>
        <taxon>Anoxynatronum</taxon>
    </lineage>
</organism>
<keyword evidence="3" id="KW-1185">Reference proteome</keyword>
<evidence type="ECO:0000313" key="2">
    <source>
        <dbReference type="EMBL" id="SMP58030.1"/>
    </source>
</evidence>
<comment type="caution">
    <text evidence="2">The sequence shown here is derived from an EMBL/GenBank/DDBJ whole genome shotgun (WGS) entry which is preliminary data.</text>
</comment>
<dbReference type="NCBIfam" id="TIGR03798">
    <property type="entry name" value="leader_Nif11"/>
    <property type="match status" value="1"/>
</dbReference>
<feature type="transmembrane region" description="Helical" evidence="1">
    <location>
        <begin position="79"/>
        <end position="104"/>
    </location>
</feature>
<sequence>MEEKLKLLQQKLEADEQLVEKLMQQETPEEVQALLKENDVNLTIEEINEIREAILKMLDRMTEGELSEEDLEEVTGGIFFAYGVLALCGIFVALATGTTVTNMFTKGRW</sequence>
<keyword evidence="1" id="KW-0812">Transmembrane</keyword>
<dbReference type="EMBL" id="FXUF01000007">
    <property type="protein sequence ID" value="SMP58030.1"/>
    <property type="molecule type" value="Genomic_DNA"/>
</dbReference>